<feature type="transmembrane region" description="Helical" evidence="1">
    <location>
        <begin position="35"/>
        <end position="59"/>
    </location>
</feature>
<evidence type="ECO:0000313" key="2">
    <source>
        <dbReference type="EMBL" id="MBD0382112.1"/>
    </source>
</evidence>
<accession>A0A926KQC1</accession>
<reference evidence="2" key="1">
    <citation type="submission" date="2020-09" db="EMBL/GenBank/DDBJ databases">
        <title>Draft Genome Sequence of Paenibacillus sp. WST5.</title>
        <authorList>
            <person name="Bao Z."/>
        </authorList>
    </citation>
    <scope>NUCLEOTIDE SEQUENCE</scope>
    <source>
        <strain evidence="2">WST5</strain>
    </source>
</reference>
<comment type="caution">
    <text evidence="2">The sequence shown here is derived from an EMBL/GenBank/DDBJ whole genome shotgun (WGS) entry which is preliminary data.</text>
</comment>
<evidence type="ECO:0000313" key="3">
    <source>
        <dbReference type="Proteomes" id="UP000650466"/>
    </source>
</evidence>
<keyword evidence="3" id="KW-1185">Reference proteome</keyword>
<organism evidence="2 3">
    <name type="scientific">Paenibacillus sedimenti</name>
    <dbReference type="NCBI Taxonomy" id="2770274"/>
    <lineage>
        <taxon>Bacteria</taxon>
        <taxon>Bacillati</taxon>
        <taxon>Bacillota</taxon>
        <taxon>Bacilli</taxon>
        <taxon>Bacillales</taxon>
        <taxon>Paenibacillaceae</taxon>
        <taxon>Paenibacillus</taxon>
    </lineage>
</organism>
<evidence type="ECO:0000256" key="1">
    <source>
        <dbReference type="SAM" id="Phobius"/>
    </source>
</evidence>
<dbReference type="EMBL" id="JACVVD010000006">
    <property type="protein sequence ID" value="MBD0382112.1"/>
    <property type="molecule type" value="Genomic_DNA"/>
</dbReference>
<keyword evidence="1" id="KW-0472">Membrane</keyword>
<protein>
    <submittedName>
        <fullName evidence="2">Uncharacterized protein</fullName>
    </submittedName>
</protein>
<keyword evidence="1" id="KW-0812">Transmembrane</keyword>
<gene>
    <name evidence="2" type="ORF">ICC18_18500</name>
</gene>
<sequence>MNEEQAQNRSKFVALMWSIVQPGLGHLYLGNKILGVIFMTISLITLIRTKLNVTIFCIFTGNFKKANLIFADNPTLFLPSVYSFAMWHAFNYDVIARKGNPREYKLTGFFFGFAIGGIPGTGQKFLGTHIITGLVIGVATGIMFHLIEKLILLMLNRVRP</sequence>
<dbReference type="RefSeq" id="WP_188175898.1">
    <property type="nucleotide sequence ID" value="NZ_JACVVD010000006.1"/>
</dbReference>
<name>A0A926KQC1_9BACL</name>
<dbReference type="Proteomes" id="UP000650466">
    <property type="component" value="Unassembled WGS sequence"/>
</dbReference>
<keyword evidence="1" id="KW-1133">Transmembrane helix</keyword>
<feature type="transmembrane region" description="Helical" evidence="1">
    <location>
        <begin position="126"/>
        <end position="147"/>
    </location>
</feature>
<proteinExistence type="predicted"/>
<dbReference type="AlphaFoldDB" id="A0A926KQC1"/>